<dbReference type="EMBL" id="HACG01004202">
    <property type="protein sequence ID" value="CEK51067.1"/>
    <property type="molecule type" value="Transcribed_RNA"/>
</dbReference>
<feature type="non-terminal residue" evidence="2">
    <location>
        <position position="1"/>
    </location>
</feature>
<accession>A0A0B6Y447</accession>
<feature type="transmembrane region" description="Helical" evidence="1">
    <location>
        <begin position="72"/>
        <end position="96"/>
    </location>
</feature>
<organism evidence="2">
    <name type="scientific">Arion vulgaris</name>
    <dbReference type="NCBI Taxonomy" id="1028688"/>
    <lineage>
        <taxon>Eukaryota</taxon>
        <taxon>Metazoa</taxon>
        <taxon>Spiralia</taxon>
        <taxon>Lophotrochozoa</taxon>
        <taxon>Mollusca</taxon>
        <taxon>Gastropoda</taxon>
        <taxon>Heterobranchia</taxon>
        <taxon>Euthyneura</taxon>
        <taxon>Panpulmonata</taxon>
        <taxon>Eupulmonata</taxon>
        <taxon>Stylommatophora</taxon>
        <taxon>Helicina</taxon>
        <taxon>Arionoidea</taxon>
        <taxon>Arionidae</taxon>
        <taxon>Arion</taxon>
    </lineage>
</organism>
<protein>
    <submittedName>
        <fullName evidence="2">Uncharacterized protein</fullName>
    </submittedName>
</protein>
<sequence>LSTFLTEDTSLIFTYGDEYVNSQSYIKSVPNISVTAKENKTSWPVEVIGENAGHIILGVNSSSLEIVDITKAFVRVTVVHSSTLIIINIVIGWIYFAA</sequence>
<evidence type="ECO:0000313" key="2">
    <source>
        <dbReference type="EMBL" id="CEK51067.1"/>
    </source>
</evidence>
<keyword evidence="1" id="KW-0812">Transmembrane</keyword>
<proteinExistence type="predicted"/>
<feature type="non-terminal residue" evidence="2">
    <location>
        <position position="98"/>
    </location>
</feature>
<keyword evidence="1" id="KW-1133">Transmembrane helix</keyword>
<gene>
    <name evidence="2" type="primary">ORF12389</name>
</gene>
<reference evidence="2" key="1">
    <citation type="submission" date="2014-12" db="EMBL/GenBank/DDBJ databases">
        <title>Insight into the proteome of Arion vulgaris.</title>
        <authorList>
            <person name="Aradska J."/>
            <person name="Bulat T."/>
            <person name="Smidak R."/>
            <person name="Sarate P."/>
            <person name="Gangsoo J."/>
            <person name="Sialana F."/>
            <person name="Bilban M."/>
            <person name="Lubec G."/>
        </authorList>
    </citation>
    <scope>NUCLEOTIDE SEQUENCE</scope>
    <source>
        <tissue evidence="2">Skin</tissue>
    </source>
</reference>
<name>A0A0B6Y447_9EUPU</name>
<keyword evidence="1" id="KW-0472">Membrane</keyword>
<dbReference type="AlphaFoldDB" id="A0A0B6Y447"/>
<evidence type="ECO:0000256" key="1">
    <source>
        <dbReference type="SAM" id="Phobius"/>
    </source>
</evidence>